<dbReference type="OrthoDB" id="4286656at2759"/>
<keyword evidence="2 6" id="KW-0812">Transmembrane</keyword>
<dbReference type="Pfam" id="PF20684">
    <property type="entry name" value="Fung_rhodopsin"/>
    <property type="match status" value="1"/>
</dbReference>
<comment type="caution">
    <text evidence="8">The sequence shown here is derived from an EMBL/GenBank/DDBJ whole genome shotgun (WGS) entry which is preliminary data.</text>
</comment>
<dbReference type="PANTHER" id="PTHR33048:SF47">
    <property type="entry name" value="INTEGRAL MEMBRANE PROTEIN-RELATED"/>
    <property type="match status" value="1"/>
</dbReference>
<sequence>MMTLVFVALVIRAWARLKSHRKVLLEDILILLAAALFYSDQAVYLYAVMGNGASGGSDSTGMSLTQLDRYSKYLYAEEMLFVLGITAVKLSILVFYRHVFTTRSFAKVNWVIIGITVVWCIITLFLVIFQCSPIHGVWSYEMQFSGQATCLNSPKLIFGFEVTNVVIDVSILIPPIVMVQRLQLRAAKRVKLTIIFFLGLFVCITCAVRAHFIWNPSTGQARSIPIAMDWTTVEMASAIVCACLPTYGPVISNLSDVVPSLKSWYSSLLSSMHKTSQVSADGDRKSCDGSEQSFDLHSNYYHMQCRAGYQPSEEARIEV</sequence>
<evidence type="ECO:0000256" key="4">
    <source>
        <dbReference type="ARBA" id="ARBA00023136"/>
    </source>
</evidence>
<dbReference type="PANTHER" id="PTHR33048">
    <property type="entry name" value="PTH11-LIKE INTEGRAL MEMBRANE PROTEIN (AFU_ORTHOLOGUE AFUA_5G11245)"/>
    <property type="match status" value="1"/>
</dbReference>
<gene>
    <name evidence="8" type="ORF">N7456_010228</name>
</gene>
<dbReference type="EMBL" id="JAPQKH010000006">
    <property type="protein sequence ID" value="KAJ5094367.1"/>
    <property type="molecule type" value="Genomic_DNA"/>
</dbReference>
<evidence type="ECO:0000313" key="8">
    <source>
        <dbReference type="EMBL" id="KAJ5094367.1"/>
    </source>
</evidence>
<feature type="transmembrane region" description="Helical" evidence="6">
    <location>
        <begin position="79"/>
        <end position="96"/>
    </location>
</feature>
<comment type="subcellular location">
    <subcellularLocation>
        <location evidence="1">Membrane</location>
        <topology evidence="1">Multi-pass membrane protein</topology>
    </subcellularLocation>
</comment>
<reference evidence="8" key="2">
    <citation type="journal article" date="2023" name="IMA Fungus">
        <title>Comparative genomic study of the Penicillium genus elucidates a diverse pangenome and 15 lateral gene transfer events.</title>
        <authorList>
            <person name="Petersen C."/>
            <person name="Sorensen T."/>
            <person name="Nielsen M.R."/>
            <person name="Sondergaard T.E."/>
            <person name="Sorensen J.L."/>
            <person name="Fitzpatrick D.A."/>
            <person name="Frisvad J.C."/>
            <person name="Nielsen K.L."/>
        </authorList>
    </citation>
    <scope>NUCLEOTIDE SEQUENCE</scope>
    <source>
        <strain evidence="8">IBT 30069</strain>
    </source>
</reference>
<reference evidence="8" key="1">
    <citation type="submission" date="2022-11" db="EMBL/GenBank/DDBJ databases">
        <authorList>
            <person name="Petersen C."/>
        </authorList>
    </citation>
    <scope>NUCLEOTIDE SEQUENCE</scope>
    <source>
        <strain evidence="8">IBT 30069</strain>
    </source>
</reference>
<feature type="transmembrane region" description="Helical" evidence="6">
    <location>
        <begin position="156"/>
        <end position="178"/>
    </location>
</feature>
<proteinExistence type="inferred from homology"/>
<feature type="transmembrane region" description="Helical" evidence="6">
    <location>
        <begin position="190"/>
        <end position="214"/>
    </location>
</feature>
<dbReference type="GO" id="GO:0016020">
    <property type="term" value="C:membrane"/>
    <property type="evidence" value="ECO:0007669"/>
    <property type="project" value="UniProtKB-SubCell"/>
</dbReference>
<keyword evidence="4 6" id="KW-0472">Membrane</keyword>
<feature type="transmembrane region" description="Helical" evidence="6">
    <location>
        <begin position="108"/>
        <end position="136"/>
    </location>
</feature>
<dbReference type="InterPro" id="IPR052337">
    <property type="entry name" value="SAT4-like"/>
</dbReference>
<keyword evidence="3 6" id="KW-1133">Transmembrane helix</keyword>
<feature type="domain" description="Rhodopsin" evidence="7">
    <location>
        <begin position="11"/>
        <end position="252"/>
    </location>
</feature>
<evidence type="ECO:0000259" key="7">
    <source>
        <dbReference type="Pfam" id="PF20684"/>
    </source>
</evidence>
<evidence type="ECO:0000256" key="6">
    <source>
        <dbReference type="SAM" id="Phobius"/>
    </source>
</evidence>
<dbReference type="AlphaFoldDB" id="A0A9W9K6W2"/>
<dbReference type="Proteomes" id="UP001149165">
    <property type="component" value="Unassembled WGS sequence"/>
</dbReference>
<organism evidence="8 9">
    <name type="scientific">Penicillium angulare</name>
    <dbReference type="NCBI Taxonomy" id="116970"/>
    <lineage>
        <taxon>Eukaryota</taxon>
        <taxon>Fungi</taxon>
        <taxon>Dikarya</taxon>
        <taxon>Ascomycota</taxon>
        <taxon>Pezizomycotina</taxon>
        <taxon>Eurotiomycetes</taxon>
        <taxon>Eurotiomycetidae</taxon>
        <taxon>Eurotiales</taxon>
        <taxon>Aspergillaceae</taxon>
        <taxon>Penicillium</taxon>
    </lineage>
</organism>
<name>A0A9W9K6W2_9EURO</name>
<dbReference type="InterPro" id="IPR049326">
    <property type="entry name" value="Rhodopsin_dom_fungi"/>
</dbReference>
<accession>A0A9W9K6W2</accession>
<evidence type="ECO:0000313" key="9">
    <source>
        <dbReference type="Proteomes" id="UP001149165"/>
    </source>
</evidence>
<keyword evidence="9" id="KW-1185">Reference proteome</keyword>
<evidence type="ECO:0000256" key="3">
    <source>
        <dbReference type="ARBA" id="ARBA00022989"/>
    </source>
</evidence>
<evidence type="ECO:0000256" key="5">
    <source>
        <dbReference type="ARBA" id="ARBA00038359"/>
    </source>
</evidence>
<evidence type="ECO:0000256" key="2">
    <source>
        <dbReference type="ARBA" id="ARBA00022692"/>
    </source>
</evidence>
<protein>
    <recommendedName>
        <fullName evidence="7">Rhodopsin domain-containing protein</fullName>
    </recommendedName>
</protein>
<evidence type="ECO:0000256" key="1">
    <source>
        <dbReference type="ARBA" id="ARBA00004141"/>
    </source>
</evidence>
<comment type="similarity">
    <text evidence="5">Belongs to the SAT4 family.</text>
</comment>